<sequence length="54" mass="6185">MRLDQENGTYCIVNDVVLLFSRPNEIRGVDLNQPHYHTIPTISLPHVVNPTELD</sequence>
<feature type="non-terminal residue" evidence="1">
    <location>
        <position position="54"/>
    </location>
</feature>
<reference evidence="1" key="1">
    <citation type="submission" date="2016-04" db="EMBL/GenBank/DDBJ databases">
        <authorList>
            <person name="Calderon-Fernandez G.M.Sr."/>
        </authorList>
    </citation>
    <scope>NUCLEOTIDE SEQUENCE</scope>
    <source>
        <strain evidence="1">Int1</strain>
        <tissue evidence="1">Integument</tissue>
    </source>
</reference>
<evidence type="ECO:0000313" key="1">
    <source>
        <dbReference type="EMBL" id="JAR98700.1"/>
    </source>
</evidence>
<reference evidence="1" key="2">
    <citation type="journal article" date="2017" name="J. Med. Entomol.">
        <title>Transcriptome Analysis of the Triatoma infestans (Hemiptera: Reduviidae) Integument.</title>
        <authorList>
            <person name="Calderon-Fernandez G.M."/>
            <person name="Moriconi D.E."/>
            <person name="Dulbecco A.B."/>
            <person name="Juarez M.P."/>
        </authorList>
    </citation>
    <scope>NUCLEOTIDE SEQUENCE</scope>
    <source>
        <strain evidence="1">Int1</strain>
        <tissue evidence="1">Integument</tissue>
    </source>
</reference>
<proteinExistence type="predicted"/>
<organism evidence="1">
    <name type="scientific">Triatoma infestans</name>
    <name type="common">Assassin bug</name>
    <dbReference type="NCBI Taxonomy" id="30076"/>
    <lineage>
        <taxon>Eukaryota</taxon>
        <taxon>Metazoa</taxon>
        <taxon>Ecdysozoa</taxon>
        <taxon>Arthropoda</taxon>
        <taxon>Hexapoda</taxon>
        <taxon>Insecta</taxon>
        <taxon>Pterygota</taxon>
        <taxon>Neoptera</taxon>
        <taxon>Paraneoptera</taxon>
        <taxon>Hemiptera</taxon>
        <taxon>Heteroptera</taxon>
        <taxon>Panheteroptera</taxon>
        <taxon>Cimicomorpha</taxon>
        <taxon>Reduviidae</taxon>
        <taxon>Triatominae</taxon>
        <taxon>Triatoma</taxon>
    </lineage>
</organism>
<accession>A0A161M8H1</accession>
<name>A0A161M8H1_TRIIF</name>
<protein>
    <submittedName>
        <fullName evidence="1">LDL receptor protein 1 isoform G</fullName>
    </submittedName>
</protein>
<keyword evidence="1" id="KW-0675">Receptor</keyword>
<dbReference type="AlphaFoldDB" id="A0A161M8H1"/>
<dbReference type="EMBL" id="GEMB01004582">
    <property type="protein sequence ID" value="JAR98700.1"/>
    <property type="molecule type" value="Transcribed_RNA"/>
</dbReference>